<dbReference type="Proteomes" id="UP001437256">
    <property type="component" value="Unassembled WGS sequence"/>
</dbReference>
<keyword evidence="2" id="KW-1185">Reference proteome</keyword>
<dbReference type="EMBL" id="JBBXMP010000011">
    <property type="protein sequence ID" value="KAL0069549.1"/>
    <property type="molecule type" value="Genomic_DNA"/>
</dbReference>
<evidence type="ECO:0000313" key="1">
    <source>
        <dbReference type="EMBL" id="KAL0069549.1"/>
    </source>
</evidence>
<proteinExistence type="predicted"/>
<evidence type="ECO:0000313" key="2">
    <source>
        <dbReference type="Proteomes" id="UP001437256"/>
    </source>
</evidence>
<organism evidence="1 2">
    <name type="scientific">Marasmius tenuissimus</name>
    <dbReference type="NCBI Taxonomy" id="585030"/>
    <lineage>
        <taxon>Eukaryota</taxon>
        <taxon>Fungi</taxon>
        <taxon>Dikarya</taxon>
        <taxon>Basidiomycota</taxon>
        <taxon>Agaricomycotina</taxon>
        <taxon>Agaricomycetes</taxon>
        <taxon>Agaricomycetidae</taxon>
        <taxon>Agaricales</taxon>
        <taxon>Marasmiineae</taxon>
        <taxon>Marasmiaceae</taxon>
        <taxon>Marasmius</taxon>
    </lineage>
</organism>
<name>A0ABR3A986_9AGAR</name>
<gene>
    <name evidence="1" type="ORF">AAF712_003207</name>
</gene>
<sequence length="254" mass="27957">MVSSPPNLACISFTSLLFSRIGDPAPFDTPTHPIHSLDLGVIRMEPFASYFASSQCAFDFSGLESLRLNQPRDGGAQSVLALVGGGLKHLELADLPTSEKGIFIEPPIFPSIPSSHFANVDSSFKLNDNVPVLRSLLLGVRHTTTHSPVSWIRSLFALSESHSSSIESITLRMELDAPEDGGTLQRFLAPWREIDVLFSDSSTFPFLQRVSLELHKGSAVSLNLIRHQFPTLASDGRIKATKEWEMRPSATTWR</sequence>
<protein>
    <submittedName>
        <fullName evidence="1">Uncharacterized protein</fullName>
    </submittedName>
</protein>
<accession>A0ABR3A986</accession>
<comment type="caution">
    <text evidence="1">The sequence shown here is derived from an EMBL/GenBank/DDBJ whole genome shotgun (WGS) entry which is preliminary data.</text>
</comment>
<reference evidence="1 2" key="1">
    <citation type="submission" date="2024-05" db="EMBL/GenBank/DDBJ databases">
        <title>A draft genome resource for the thread blight pathogen Marasmius tenuissimus strain MS-2.</title>
        <authorList>
            <person name="Yulfo-Soto G.E."/>
            <person name="Baruah I.K."/>
            <person name="Amoako-Attah I."/>
            <person name="Bukari Y."/>
            <person name="Meinhardt L.W."/>
            <person name="Bailey B.A."/>
            <person name="Cohen S.P."/>
        </authorList>
    </citation>
    <scope>NUCLEOTIDE SEQUENCE [LARGE SCALE GENOMIC DNA]</scope>
    <source>
        <strain evidence="1 2">MS-2</strain>
    </source>
</reference>